<evidence type="ECO:0000313" key="2">
    <source>
        <dbReference type="Proteomes" id="UP000183649"/>
    </source>
</evidence>
<proteinExistence type="predicted"/>
<evidence type="ECO:0000313" key="1">
    <source>
        <dbReference type="EMBL" id="CUA99406.1"/>
    </source>
</evidence>
<gene>
    <name evidence="1" type="ORF">Ga0061069_109108</name>
</gene>
<sequence length="52" mass="5933">MSRWERLLHIDRHTSGCKSVLAGSIKTDDPEGVRDIMREVPLDHEDEDNNSA</sequence>
<accession>A0A0K6I8H7</accession>
<dbReference type="AlphaFoldDB" id="A0A0K6I8H7"/>
<dbReference type="Proteomes" id="UP000183649">
    <property type="component" value="Unassembled WGS sequence"/>
</dbReference>
<keyword evidence="2" id="KW-1185">Reference proteome</keyword>
<reference evidence="2" key="1">
    <citation type="submission" date="2015-08" db="EMBL/GenBank/DDBJ databases">
        <authorList>
            <person name="Varghese N."/>
        </authorList>
    </citation>
    <scope>NUCLEOTIDE SEQUENCE [LARGE SCALE GENOMIC DNA]</scope>
    <source>
        <strain evidence="2">DSM 18181</strain>
    </source>
</reference>
<protein>
    <submittedName>
        <fullName evidence="1">Uncharacterized protein</fullName>
    </submittedName>
</protein>
<name>A0A0K6I8H7_9BURK</name>
<dbReference type="EMBL" id="CYHF01000009">
    <property type="protein sequence ID" value="CUA99406.1"/>
    <property type="molecule type" value="Genomic_DNA"/>
</dbReference>
<organism evidence="1 2">
    <name type="scientific">Thiomonas bhubaneswarensis</name>
    <dbReference type="NCBI Taxonomy" id="339866"/>
    <lineage>
        <taxon>Bacteria</taxon>
        <taxon>Pseudomonadati</taxon>
        <taxon>Pseudomonadota</taxon>
        <taxon>Betaproteobacteria</taxon>
        <taxon>Burkholderiales</taxon>
        <taxon>Thiomonas</taxon>
    </lineage>
</organism>